<sequence>MDSPWHPSVNHSYPSYPSYPSYSSTPQKESGQHTPRSDGERPPPAKQNTPQKSPKIPKYSHTNASISQSPASISWSSSLFLERPSFIVFPCAALHCPYPYPIHRVSRDLPPSLGRTSICSHALHIFHILCTRGILWHLGPGRLRGRRRQPGRYTLLLTYQGGCWYVDVTLKTKVTASNNIQTLTVVSSTSHTLPYTPSFYFIFFRFLFLLSYPVDYLITHNICGH</sequence>
<evidence type="ECO:0000313" key="2">
    <source>
        <dbReference type="EMBL" id="KAF9499932.1"/>
    </source>
</evidence>
<organism evidence="2 3">
    <name type="scientific">Pleurotus eryngii</name>
    <name type="common">Boletus of the steppes</name>
    <dbReference type="NCBI Taxonomy" id="5323"/>
    <lineage>
        <taxon>Eukaryota</taxon>
        <taxon>Fungi</taxon>
        <taxon>Dikarya</taxon>
        <taxon>Basidiomycota</taxon>
        <taxon>Agaricomycotina</taxon>
        <taxon>Agaricomycetes</taxon>
        <taxon>Agaricomycetidae</taxon>
        <taxon>Agaricales</taxon>
        <taxon>Pleurotineae</taxon>
        <taxon>Pleurotaceae</taxon>
        <taxon>Pleurotus</taxon>
    </lineage>
</organism>
<proteinExistence type="predicted"/>
<name>A0A9P6A4M2_PLEER</name>
<feature type="compositionally biased region" description="Polar residues" evidence="1">
    <location>
        <begin position="25"/>
        <end position="34"/>
    </location>
</feature>
<dbReference type="Proteomes" id="UP000807025">
    <property type="component" value="Unassembled WGS sequence"/>
</dbReference>
<accession>A0A9P6A4M2</accession>
<gene>
    <name evidence="2" type="ORF">BDN71DRAFT_79623</name>
</gene>
<dbReference type="EMBL" id="MU154530">
    <property type="protein sequence ID" value="KAF9499932.1"/>
    <property type="molecule type" value="Genomic_DNA"/>
</dbReference>
<comment type="caution">
    <text evidence="2">The sequence shown here is derived from an EMBL/GenBank/DDBJ whole genome shotgun (WGS) entry which is preliminary data.</text>
</comment>
<protein>
    <submittedName>
        <fullName evidence="2">Uncharacterized protein</fullName>
    </submittedName>
</protein>
<reference evidence="2" key="1">
    <citation type="submission" date="2020-11" db="EMBL/GenBank/DDBJ databases">
        <authorList>
            <consortium name="DOE Joint Genome Institute"/>
            <person name="Ahrendt S."/>
            <person name="Riley R."/>
            <person name="Andreopoulos W."/>
            <person name="Labutti K."/>
            <person name="Pangilinan J."/>
            <person name="Ruiz-Duenas F.J."/>
            <person name="Barrasa J.M."/>
            <person name="Sanchez-Garcia M."/>
            <person name="Camarero S."/>
            <person name="Miyauchi S."/>
            <person name="Serrano A."/>
            <person name="Linde D."/>
            <person name="Babiker R."/>
            <person name="Drula E."/>
            <person name="Ayuso-Fernandez I."/>
            <person name="Pacheco R."/>
            <person name="Padilla G."/>
            <person name="Ferreira P."/>
            <person name="Barriuso J."/>
            <person name="Kellner H."/>
            <person name="Castanera R."/>
            <person name="Alfaro M."/>
            <person name="Ramirez L."/>
            <person name="Pisabarro A.G."/>
            <person name="Kuo A."/>
            <person name="Tritt A."/>
            <person name="Lipzen A."/>
            <person name="He G."/>
            <person name="Yan M."/>
            <person name="Ng V."/>
            <person name="Cullen D."/>
            <person name="Martin F."/>
            <person name="Rosso M.-N."/>
            <person name="Henrissat B."/>
            <person name="Hibbett D."/>
            <person name="Martinez A.T."/>
            <person name="Grigoriev I.V."/>
        </authorList>
    </citation>
    <scope>NUCLEOTIDE SEQUENCE</scope>
    <source>
        <strain evidence="2">ATCC 90797</strain>
    </source>
</reference>
<feature type="compositionally biased region" description="Low complexity" evidence="1">
    <location>
        <begin position="12"/>
        <end position="24"/>
    </location>
</feature>
<evidence type="ECO:0000313" key="3">
    <source>
        <dbReference type="Proteomes" id="UP000807025"/>
    </source>
</evidence>
<dbReference type="AlphaFoldDB" id="A0A9P6A4M2"/>
<feature type="region of interest" description="Disordered" evidence="1">
    <location>
        <begin position="1"/>
        <end position="65"/>
    </location>
</feature>
<keyword evidence="3" id="KW-1185">Reference proteome</keyword>
<evidence type="ECO:0000256" key="1">
    <source>
        <dbReference type="SAM" id="MobiDB-lite"/>
    </source>
</evidence>